<proteinExistence type="predicted"/>
<dbReference type="Proteomes" id="UP000250266">
    <property type="component" value="Unassembled WGS sequence"/>
</dbReference>
<reference evidence="1 2" key="1">
    <citation type="journal article" date="2016" name="Nat. Commun.">
        <title>Ectomycorrhizal ecology is imprinted in the genome of the dominant symbiotic fungus Cenococcum geophilum.</title>
        <authorList>
            <consortium name="DOE Joint Genome Institute"/>
            <person name="Peter M."/>
            <person name="Kohler A."/>
            <person name="Ohm R.A."/>
            <person name="Kuo A."/>
            <person name="Krutzmann J."/>
            <person name="Morin E."/>
            <person name="Arend M."/>
            <person name="Barry K.W."/>
            <person name="Binder M."/>
            <person name="Choi C."/>
            <person name="Clum A."/>
            <person name="Copeland A."/>
            <person name="Grisel N."/>
            <person name="Haridas S."/>
            <person name="Kipfer T."/>
            <person name="LaButti K."/>
            <person name="Lindquist E."/>
            <person name="Lipzen A."/>
            <person name="Maire R."/>
            <person name="Meier B."/>
            <person name="Mihaltcheva S."/>
            <person name="Molinier V."/>
            <person name="Murat C."/>
            <person name="Poggeler S."/>
            <person name="Quandt C.A."/>
            <person name="Sperisen C."/>
            <person name="Tritt A."/>
            <person name="Tisserant E."/>
            <person name="Crous P.W."/>
            <person name="Henrissat B."/>
            <person name="Nehls U."/>
            <person name="Egli S."/>
            <person name="Spatafora J.W."/>
            <person name="Grigoriev I.V."/>
            <person name="Martin F.M."/>
        </authorList>
    </citation>
    <scope>NUCLEOTIDE SEQUENCE [LARGE SCALE GENOMIC DNA]</scope>
    <source>
        <strain evidence="1 2">CBS 459.81</strain>
    </source>
</reference>
<accession>A0A8E2E414</accession>
<organism evidence="1 2">
    <name type="scientific">Lepidopterella palustris CBS 459.81</name>
    <dbReference type="NCBI Taxonomy" id="1314670"/>
    <lineage>
        <taxon>Eukaryota</taxon>
        <taxon>Fungi</taxon>
        <taxon>Dikarya</taxon>
        <taxon>Ascomycota</taxon>
        <taxon>Pezizomycotina</taxon>
        <taxon>Dothideomycetes</taxon>
        <taxon>Pleosporomycetidae</taxon>
        <taxon>Mytilinidiales</taxon>
        <taxon>Argynnaceae</taxon>
        <taxon>Lepidopterella</taxon>
    </lineage>
</organism>
<dbReference type="AlphaFoldDB" id="A0A8E2E414"/>
<protein>
    <submittedName>
        <fullName evidence="1">Uncharacterized protein</fullName>
    </submittedName>
</protein>
<evidence type="ECO:0000313" key="2">
    <source>
        <dbReference type="Proteomes" id="UP000250266"/>
    </source>
</evidence>
<dbReference type="EMBL" id="KV745160">
    <property type="protein sequence ID" value="OCK77026.1"/>
    <property type="molecule type" value="Genomic_DNA"/>
</dbReference>
<gene>
    <name evidence="1" type="ORF">K432DRAFT_130631</name>
</gene>
<keyword evidence="2" id="KW-1185">Reference proteome</keyword>
<name>A0A8E2E414_9PEZI</name>
<evidence type="ECO:0000313" key="1">
    <source>
        <dbReference type="EMBL" id="OCK77026.1"/>
    </source>
</evidence>
<sequence length="50" mass="5549">MANRRMARSLRGYFAMVPACVRRGDYIATFAGGDVPLMVRPRSWFIGAVG</sequence>